<dbReference type="KEGG" id="mala:NCTC10135_00456"/>
<evidence type="ECO:0000313" key="3">
    <source>
        <dbReference type="Proteomes" id="UP000259864"/>
    </source>
</evidence>
<reference evidence="3" key="1">
    <citation type="submission" date="2018-06" db="EMBL/GenBank/DDBJ databases">
        <authorList>
            <consortium name="Pathogen Informatics"/>
        </authorList>
    </citation>
    <scope>NUCLEOTIDE SEQUENCE [LARGE SCALE GENOMIC DNA]</scope>
    <source>
        <strain evidence="3">NCTC10135</strain>
    </source>
</reference>
<feature type="non-terminal residue" evidence="2">
    <location>
        <position position="36"/>
    </location>
</feature>
<sequence length="36" mass="4126">MKDYAGVSLQIGPFYVYSLTMMLGMLSSILTVVYFW</sequence>
<organism evidence="2 3">
    <name type="scientific">Metamycoplasma alkalescens</name>
    <dbReference type="NCBI Taxonomy" id="45363"/>
    <lineage>
        <taxon>Bacteria</taxon>
        <taxon>Bacillati</taxon>
        <taxon>Mycoplasmatota</taxon>
        <taxon>Mycoplasmoidales</taxon>
        <taxon>Metamycoplasmataceae</taxon>
        <taxon>Metamycoplasma</taxon>
    </lineage>
</organism>
<accession>A0A3B0NZX6</accession>
<dbReference type="EMBL" id="LS991949">
    <property type="protein sequence ID" value="SYV89949.1"/>
    <property type="molecule type" value="Genomic_DNA"/>
</dbReference>
<evidence type="ECO:0000256" key="1">
    <source>
        <dbReference type="SAM" id="Phobius"/>
    </source>
</evidence>
<gene>
    <name evidence="2" type="ORF">NCTC10135_00456</name>
</gene>
<dbReference type="AlphaFoldDB" id="A0A3B0NZX6"/>
<dbReference type="Proteomes" id="UP000259864">
    <property type="component" value="Chromosome 1"/>
</dbReference>
<name>A0A3B0NZX6_9BACT</name>
<proteinExistence type="predicted"/>
<protein>
    <submittedName>
        <fullName evidence="2">Uncharacterized protein</fullName>
    </submittedName>
</protein>
<keyword evidence="1" id="KW-1133">Transmembrane helix</keyword>
<feature type="transmembrane region" description="Helical" evidence="1">
    <location>
        <begin position="14"/>
        <end position="35"/>
    </location>
</feature>
<evidence type="ECO:0000313" key="2">
    <source>
        <dbReference type="EMBL" id="SYV89949.1"/>
    </source>
</evidence>
<keyword evidence="1" id="KW-0472">Membrane</keyword>
<keyword evidence="1" id="KW-0812">Transmembrane</keyword>